<comment type="caution">
    <text evidence="2">The sequence shown here is derived from an EMBL/GenBank/DDBJ whole genome shotgun (WGS) entry which is preliminary data.</text>
</comment>
<accession>A0A0F9TTG7</accession>
<reference evidence="2" key="1">
    <citation type="journal article" date="2015" name="Nature">
        <title>Complex archaea that bridge the gap between prokaryotes and eukaryotes.</title>
        <authorList>
            <person name="Spang A."/>
            <person name="Saw J.H."/>
            <person name="Jorgensen S.L."/>
            <person name="Zaremba-Niedzwiedzka K."/>
            <person name="Martijn J."/>
            <person name="Lind A.E."/>
            <person name="van Eijk R."/>
            <person name="Schleper C."/>
            <person name="Guy L."/>
            <person name="Ettema T.J."/>
        </authorList>
    </citation>
    <scope>NUCLEOTIDE SEQUENCE</scope>
</reference>
<feature type="compositionally biased region" description="Basic residues" evidence="1">
    <location>
        <begin position="1"/>
        <end position="12"/>
    </location>
</feature>
<evidence type="ECO:0000313" key="2">
    <source>
        <dbReference type="EMBL" id="KKN52411.1"/>
    </source>
</evidence>
<gene>
    <name evidence="2" type="ORF">LCGC14_0612650</name>
</gene>
<organism evidence="2">
    <name type="scientific">marine sediment metagenome</name>
    <dbReference type="NCBI Taxonomy" id="412755"/>
    <lineage>
        <taxon>unclassified sequences</taxon>
        <taxon>metagenomes</taxon>
        <taxon>ecological metagenomes</taxon>
    </lineage>
</organism>
<dbReference type="EMBL" id="LAZR01001020">
    <property type="protein sequence ID" value="KKN52411.1"/>
    <property type="molecule type" value="Genomic_DNA"/>
</dbReference>
<name>A0A0F9TTG7_9ZZZZ</name>
<protein>
    <submittedName>
        <fullName evidence="2">Uncharacterized protein</fullName>
    </submittedName>
</protein>
<evidence type="ECO:0000256" key="1">
    <source>
        <dbReference type="SAM" id="MobiDB-lite"/>
    </source>
</evidence>
<sequence>MAAGKNRKKSQRKERDGDPQSKEEEQKMTTQTININMGDVEEEFCVTCEGKIFIEVVRCKKLSAIQSPTGKDEMVTFPAGLICANCKPVVGDPPSGENEV</sequence>
<feature type="region of interest" description="Disordered" evidence="1">
    <location>
        <begin position="1"/>
        <end position="30"/>
    </location>
</feature>
<proteinExistence type="predicted"/>
<dbReference type="AlphaFoldDB" id="A0A0F9TTG7"/>
<feature type="compositionally biased region" description="Basic and acidic residues" evidence="1">
    <location>
        <begin position="13"/>
        <end position="27"/>
    </location>
</feature>